<accession>A0ABV9TII3</accession>
<feature type="transmembrane region" description="Helical" evidence="1">
    <location>
        <begin position="29"/>
        <end position="47"/>
    </location>
</feature>
<keyword evidence="1" id="KW-0472">Membrane</keyword>
<dbReference type="Proteomes" id="UP001595797">
    <property type="component" value="Unassembled WGS sequence"/>
</dbReference>
<dbReference type="RefSeq" id="WP_277551099.1">
    <property type="nucleotide sequence ID" value="NZ_JARAMH010000007.1"/>
</dbReference>
<gene>
    <name evidence="2" type="ORF">ACFPCS_09510</name>
</gene>
<organism evidence="2 3">
    <name type="scientific">Kocuria oceani</name>
    <dbReference type="NCBI Taxonomy" id="988827"/>
    <lineage>
        <taxon>Bacteria</taxon>
        <taxon>Bacillati</taxon>
        <taxon>Actinomycetota</taxon>
        <taxon>Actinomycetes</taxon>
        <taxon>Micrococcales</taxon>
        <taxon>Micrococcaceae</taxon>
        <taxon>Kocuria</taxon>
    </lineage>
</organism>
<keyword evidence="1" id="KW-0812">Transmembrane</keyword>
<name>A0ABV9TII3_9MICC</name>
<evidence type="ECO:0000313" key="3">
    <source>
        <dbReference type="Proteomes" id="UP001595797"/>
    </source>
</evidence>
<proteinExistence type="predicted"/>
<keyword evidence="3" id="KW-1185">Reference proteome</keyword>
<evidence type="ECO:0000256" key="1">
    <source>
        <dbReference type="SAM" id="Phobius"/>
    </source>
</evidence>
<reference evidence="3" key="1">
    <citation type="journal article" date="2019" name="Int. J. Syst. Evol. Microbiol.">
        <title>The Global Catalogue of Microorganisms (GCM) 10K type strain sequencing project: providing services to taxonomists for standard genome sequencing and annotation.</title>
        <authorList>
            <consortium name="The Broad Institute Genomics Platform"/>
            <consortium name="The Broad Institute Genome Sequencing Center for Infectious Disease"/>
            <person name="Wu L."/>
            <person name="Ma J."/>
        </authorList>
    </citation>
    <scope>NUCLEOTIDE SEQUENCE [LARGE SCALE GENOMIC DNA]</scope>
    <source>
        <strain evidence="3">CGMCC 4.6946</strain>
    </source>
</reference>
<comment type="caution">
    <text evidence="2">The sequence shown here is derived from an EMBL/GenBank/DDBJ whole genome shotgun (WGS) entry which is preliminary data.</text>
</comment>
<evidence type="ECO:0000313" key="2">
    <source>
        <dbReference type="EMBL" id="MFC4903798.1"/>
    </source>
</evidence>
<protein>
    <submittedName>
        <fullName evidence="2">Uncharacterized protein</fullName>
    </submittedName>
</protein>
<sequence length="59" mass="5719">MSDALLAVVTAITDLLGPAAGPLSGGLPIVLLLTGIAVALVALPAAARADRAEEVADRG</sequence>
<keyword evidence="1" id="KW-1133">Transmembrane helix</keyword>
<dbReference type="EMBL" id="JBHSIW010000011">
    <property type="protein sequence ID" value="MFC4903798.1"/>
    <property type="molecule type" value="Genomic_DNA"/>
</dbReference>